<gene>
    <name evidence="3" type="ORF">BEL07_11190</name>
</gene>
<dbReference type="EMBL" id="MCHX01000022">
    <property type="protein sequence ID" value="OFJ53628.1"/>
    <property type="molecule type" value="Genomic_DNA"/>
</dbReference>
<dbReference type="Gene3D" id="3.20.20.70">
    <property type="entry name" value="Aldolase class I"/>
    <property type="match status" value="1"/>
</dbReference>
<evidence type="ECO:0000313" key="3">
    <source>
        <dbReference type="EMBL" id="OFJ53628.1"/>
    </source>
</evidence>
<keyword evidence="4" id="KW-1185">Reference proteome</keyword>
<keyword evidence="1" id="KW-0479">Metal-binding</keyword>
<dbReference type="OrthoDB" id="4461040at2"/>
<evidence type="ECO:0000256" key="1">
    <source>
        <dbReference type="ARBA" id="ARBA00022723"/>
    </source>
</evidence>
<dbReference type="InterPro" id="IPR000056">
    <property type="entry name" value="Ribul_P_3_epim-like"/>
</dbReference>
<dbReference type="Pfam" id="PF00834">
    <property type="entry name" value="Ribul_P_3_epim"/>
    <property type="match status" value="1"/>
</dbReference>
<protein>
    <submittedName>
        <fullName evidence="3">Ribulose phosphate epimerase</fullName>
    </submittedName>
</protein>
<dbReference type="AlphaFoldDB" id="A0A1E8Q4S6"/>
<name>A0A1E8Q4S6_9MYCO</name>
<dbReference type="InterPro" id="IPR011060">
    <property type="entry name" value="RibuloseP-bd_barrel"/>
</dbReference>
<dbReference type="GO" id="GO:0005975">
    <property type="term" value="P:carbohydrate metabolic process"/>
    <property type="evidence" value="ECO:0007669"/>
    <property type="project" value="InterPro"/>
</dbReference>
<evidence type="ECO:0000256" key="2">
    <source>
        <dbReference type="ARBA" id="ARBA00023235"/>
    </source>
</evidence>
<keyword evidence="2" id="KW-0413">Isomerase</keyword>
<accession>A0A1E8Q4S6</accession>
<sequence length="216" mass="22831">MTVVLSSWHHRYPGMIAGSVYAAAPGTRPATAAALAEAGVAVHVDVMAASEGLPAGVGLDELRDIARVVHPRRTDVHLIGSPRFVDDVLADVLATSPARVILPWAAFDEDRAGTVRRAGAHAWIALWDEWDGVTGDPGWPARPDGVLAMLIEPGTQDRCRIGRLNLVTACATREPELPVMVDGGVTEEIAPLCVTAGAQQLVVGRALLTADRKEAM</sequence>
<dbReference type="RefSeq" id="WP_070353174.1">
    <property type="nucleotide sequence ID" value="NZ_CP043474.1"/>
</dbReference>
<evidence type="ECO:0000313" key="4">
    <source>
        <dbReference type="Proteomes" id="UP000178953"/>
    </source>
</evidence>
<dbReference type="InterPro" id="IPR013785">
    <property type="entry name" value="Aldolase_TIM"/>
</dbReference>
<dbReference type="GO" id="GO:0046872">
    <property type="term" value="F:metal ion binding"/>
    <property type="evidence" value="ECO:0007669"/>
    <property type="project" value="UniProtKB-KW"/>
</dbReference>
<proteinExistence type="predicted"/>
<organism evidence="3 4">
    <name type="scientific">Mycolicibacterium grossiae</name>
    <dbReference type="NCBI Taxonomy" id="1552759"/>
    <lineage>
        <taxon>Bacteria</taxon>
        <taxon>Bacillati</taxon>
        <taxon>Actinomycetota</taxon>
        <taxon>Actinomycetes</taxon>
        <taxon>Mycobacteriales</taxon>
        <taxon>Mycobacteriaceae</taxon>
        <taxon>Mycolicibacterium</taxon>
    </lineage>
</organism>
<dbReference type="Proteomes" id="UP000178953">
    <property type="component" value="Unassembled WGS sequence"/>
</dbReference>
<dbReference type="SUPFAM" id="SSF51366">
    <property type="entry name" value="Ribulose-phoshate binding barrel"/>
    <property type="match status" value="1"/>
</dbReference>
<dbReference type="GO" id="GO:0016857">
    <property type="term" value="F:racemase and epimerase activity, acting on carbohydrates and derivatives"/>
    <property type="evidence" value="ECO:0007669"/>
    <property type="project" value="InterPro"/>
</dbReference>
<reference evidence="3 4" key="1">
    <citation type="submission" date="2016-09" db="EMBL/GenBank/DDBJ databases">
        <title>genome sequence of Mycobacterium sp. 739 SCH.</title>
        <authorList>
            <person name="Greninger A.L."/>
            <person name="Qin X."/>
            <person name="Jerome K."/>
            <person name="Vora S."/>
            <person name="Quinn K."/>
        </authorList>
    </citation>
    <scope>NUCLEOTIDE SEQUENCE [LARGE SCALE GENOMIC DNA]</scope>
    <source>
        <strain evidence="3 4">SCH</strain>
    </source>
</reference>
<comment type="caution">
    <text evidence="3">The sequence shown here is derived from an EMBL/GenBank/DDBJ whole genome shotgun (WGS) entry which is preliminary data.</text>
</comment>